<evidence type="ECO:0000313" key="3">
    <source>
        <dbReference type="Proteomes" id="UP000190092"/>
    </source>
</evidence>
<reference evidence="3" key="1">
    <citation type="submission" date="2017-02" db="EMBL/GenBank/DDBJ databases">
        <authorList>
            <person name="Varghese N."/>
            <person name="Submissions S."/>
        </authorList>
    </citation>
    <scope>NUCLEOTIDE SEQUENCE [LARGE SCALE GENOMIC DNA]</scope>
    <source>
        <strain evidence="3">ATCC 27094</strain>
    </source>
</reference>
<feature type="domain" description="Terminase large subunit ribonuclease H-like" evidence="1">
    <location>
        <begin position="411"/>
        <end position="524"/>
    </location>
</feature>
<dbReference type="STRING" id="225324.SAMN02745126_04015"/>
<dbReference type="Gene3D" id="3.40.50.300">
    <property type="entry name" value="P-loop containing nucleotide triphosphate hydrolases"/>
    <property type="match status" value="1"/>
</dbReference>
<dbReference type="InterPro" id="IPR047987">
    <property type="entry name" value="Gp19-like_virus"/>
</dbReference>
<protein>
    <recommendedName>
        <fullName evidence="1">Terminase large subunit ribonuclease H-like domain-containing protein</fullName>
    </recommendedName>
</protein>
<evidence type="ECO:0000313" key="2">
    <source>
        <dbReference type="EMBL" id="SKA18001.1"/>
    </source>
</evidence>
<sequence length="631" mass="71183">MCRSGFKLSPTLTKWRSVKDERSLPPSSEEAFNTEIGDDIEGIAARERALNIASPVGNDESSDPLAFNDFRNFVYLLWHELGLPDPTSVQYEIANFLQHGPKRRMVLAFRGVAKTWLTGAYVLWRLHRNPLLQILVVSASADHAKSVTSFILKCIIEVPWLRHLMPDEKKGHKTSTVNFDVNGCKVSVQPSVRARGITGQLPGNRADIIIGDDLEIPKNSDTVGKRELLHKGMAEFASILKPGGETVILGTYQSEESIYKDLPAKGYRLFVVPARYPDAEQRKVYGDTLADFVADALDSGKARPGDPVEPTRFPEEELLEREMEMGRSNFALQFMLMPTLLSELLYPLRLRDLIVLSLTPTHAPRTVLWSGGVESRRTDLPNVGFKSDSYNKPAMYTKDLWDPWDAKHMFIDPAGKGQDEIAYSITGKLGGKIGLLDCDGRLGGYDDNNLVWLSERAIEYEVGTITIEDNFGGGMFAKLFRPVLVKTAEKHNKPAPIIEEVHSTGQKEKRIIDTLEPIMNQHRLVVHDALVTKDYESVMDRSPDKQHLYRLFYQMTRLTKERNSLKHDDRIETVAGSTAYWLDKISEDVDSNRRDREFDEAVERLQSIGLDRPTSTNWNDSYTTTTTGGIR</sequence>
<keyword evidence="3" id="KW-1185">Reference proteome</keyword>
<proteinExistence type="predicted"/>
<dbReference type="InterPro" id="IPR027417">
    <property type="entry name" value="P-loop_NTPase"/>
</dbReference>
<dbReference type="NCBIfam" id="NF033889">
    <property type="entry name" value="termin_lrg_T7"/>
    <property type="match status" value="1"/>
</dbReference>
<name>A0A1T4RQT6_9HYPH</name>
<dbReference type="Proteomes" id="UP000190092">
    <property type="component" value="Unassembled WGS sequence"/>
</dbReference>
<dbReference type="InterPro" id="IPR054762">
    <property type="entry name" value="Gp19_RNaseH-like"/>
</dbReference>
<gene>
    <name evidence="2" type="ORF">SAMN02745126_04015</name>
</gene>
<dbReference type="AlphaFoldDB" id="A0A1T4RQT6"/>
<accession>A0A1T4RQT6</accession>
<dbReference type="EMBL" id="FUWJ01000005">
    <property type="protein sequence ID" value="SKA18001.1"/>
    <property type="molecule type" value="Genomic_DNA"/>
</dbReference>
<organism evidence="2 3">
    <name type="scientific">Enhydrobacter aerosaccus</name>
    <dbReference type="NCBI Taxonomy" id="225324"/>
    <lineage>
        <taxon>Bacteria</taxon>
        <taxon>Pseudomonadati</taxon>
        <taxon>Pseudomonadota</taxon>
        <taxon>Alphaproteobacteria</taxon>
        <taxon>Hyphomicrobiales</taxon>
        <taxon>Enhydrobacter</taxon>
    </lineage>
</organism>
<evidence type="ECO:0000259" key="1">
    <source>
        <dbReference type="Pfam" id="PF22530"/>
    </source>
</evidence>
<dbReference type="Pfam" id="PF22530">
    <property type="entry name" value="Terminase-T7_RNaseH-like"/>
    <property type="match status" value="1"/>
</dbReference>